<keyword evidence="3" id="KW-1185">Reference proteome</keyword>
<evidence type="ECO:0000256" key="1">
    <source>
        <dbReference type="SAM" id="MobiDB-lite"/>
    </source>
</evidence>
<dbReference type="EMBL" id="FMIA01000002">
    <property type="protein sequence ID" value="SCL46925.1"/>
    <property type="molecule type" value="Genomic_DNA"/>
</dbReference>
<reference evidence="2 3" key="1">
    <citation type="submission" date="2016-06" db="EMBL/GenBank/DDBJ databases">
        <authorList>
            <person name="Kjaerup R.B."/>
            <person name="Dalgaard T.S."/>
            <person name="Juul-Madsen H.R."/>
        </authorList>
    </citation>
    <scope>NUCLEOTIDE SEQUENCE [LARGE SCALE GENOMIC DNA]</scope>
    <source>
        <strain evidence="2 3">DSM 45577</strain>
    </source>
</reference>
<feature type="region of interest" description="Disordered" evidence="1">
    <location>
        <begin position="248"/>
        <end position="376"/>
    </location>
</feature>
<sequence length="388" mass="40231">MPTYYQEPEEMGEPSTPRRADTQVFPASSTESSDDEYMTASMPNIPIGSYPSGLVGPVGPAAGQPLGGPAVNAAVAGVASMSYAPPAQSPLEAREPVPGVLTRRNGFYARTSQDQSALYEVPNPGALTRVATELSALTSDGGPVRRGSVELDLSPSRRLTPQEREISAQNAGFYNYDQLKSVLEKAWEYVPPKVETGGNFISVIGALVENKPTEIAGAALTTATAFAGLINATRERDYERAALHLGNLGVGGSTPTTCTPSSSRWLRCRDSPPSGSTAGRGTSTGGSRPVRKPCGVTWSVEVPAPSNPPGPSHNPTPRRARSSTVCTGRTPGRRGGAVAPSPAPAGPAAAVRSDGGSRPRSSAQPVMVAGRRRGAAAGNAFECIRPAR</sequence>
<organism evidence="2 3">
    <name type="scientific">Micromonospora yangpuensis</name>
    <dbReference type="NCBI Taxonomy" id="683228"/>
    <lineage>
        <taxon>Bacteria</taxon>
        <taxon>Bacillati</taxon>
        <taxon>Actinomycetota</taxon>
        <taxon>Actinomycetes</taxon>
        <taxon>Micromonosporales</taxon>
        <taxon>Micromonosporaceae</taxon>
        <taxon>Micromonospora</taxon>
    </lineage>
</organism>
<feature type="compositionally biased region" description="Low complexity" evidence="1">
    <location>
        <begin position="253"/>
        <end position="263"/>
    </location>
</feature>
<feature type="region of interest" description="Disordered" evidence="1">
    <location>
        <begin position="1"/>
        <end position="43"/>
    </location>
</feature>
<accession>A0A1C6TYP8</accession>
<feature type="compositionally biased region" description="Low complexity" evidence="1">
    <location>
        <begin position="271"/>
        <end position="288"/>
    </location>
</feature>
<evidence type="ECO:0000313" key="2">
    <source>
        <dbReference type="EMBL" id="SCL46925.1"/>
    </source>
</evidence>
<dbReference type="AlphaFoldDB" id="A0A1C6TYP8"/>
<gene>
    <name evidence="2" type="ORF">GA0070617_0430</name>
</gene>
<proteinExistence type="predicted"/>
<dbReference type="STRING" id="683228.GA0070617_0430"/>
<evidence type="ECO:0000313" key="3">
    <source>
        <dbReference type="Proteomes" id="UP000198937"/>
    </source>
</evidence>
<dbReference type="RefSeq" id="WP_091433234.1">
    <property type="nucleotide sequence ID" value="NZ_FMIA01000002.1"/>
</dbReference>
<dbReference type="Proteomes" id="UP000198937">
    <property type="component" value="Unassembled WGS sequence"/>
</dbReference>
<protein>
    <submittedName>
        <fullName evidence="2">Uncharacterized protein</fullName>
    </submittedName>
</protein>
<feature type="compositionally biased region" description="Low complexity" evidence="1">
    <location>
        <begin position="336"/>
        <end position="353"/>
    </location>
</feature>
<name>A0A1C6TYP8_9ACTN</name>
<feature type="compositionally biased region" description="Pro residues" evidence="1">
    <location>
        <begin position="305"/>
        <end position="314"/>
    </location>
</feature>